<keyword evidence="4" id="KW-0496">Mitochondrion</keyword>
<evidence type="ECO:0000313" key="8">
    <source>
        <dbReference type="Proteomes" id="UP000019375"/>
    </source>
</evidence>
<feature type="compositionally biased region" description="Basic and acidic residues" evidence="5">
    <location>
        <begin position="49"/>
        <end position="59"/>
    </location>
</feature>
<comment type="similarity">
    <text evidence="2">Belongs to the PET117 family.</text>
</comment>
<organism evidence="7 8">
    <name type="scientific">Zygosaccharomyces bailii (strain CLIB 213 / ATCC 58445 / CBS 680 / BCRC 21525 / NBRC 1098 / NCYC 1416 / NRRL Y-2227)</name>
    <dbReference type="NCBI Taxonomy" id="1333698"/>
    <lineage>
        <taxon>Eukaryota</taxon>
        <taxon>Fungi</taxon>
        <taxon>Dikarya</taxon>
        <taxon>Ascomycota</taxon>
        <taxon>Saccharomycotina</taxon>
        <taxon>Saccharomycetes</taxon>
        <taxon>Saccharomycetales</taxon>
        <taxon>Saccharomycetaceae</taxon>
        <taxon>Zygosaccharomyces</taxon>
    </lineage>
</organism>
<keyword evidence="8" id="KW-1185">Reference proteome</keyword>
<comment type="subcellular location">
    <subcellularLocation>
        <location evidence="1">Mitochondrion</location>
    </subcellularLocation>
</comment>
<dbReference type="PANTHER" id="PTHR28163:SF1">
    <property type="entry name" value="PROTEIN PET117 HOMOLOG, MITOCHONDRIAL"/>
    <property type="match status" value="1"/>
</dbReference>
<evidence type="ECO:0000313" key="7">
    <source>
        <dbReference type="EMBL" id="CDF89399.1"/>
    </source>
</evidence>
<accession>A0A8J2X7V2</accession>
<reference evidence="8" key="1">
    <citation type="journal article" date="2013" name="Genome Announc.">
        <title>Genome sequence of the food spoilage yeast Zygosaccharomyces bailii CLIB 213(T).</title>
        <authorList>
            <person name="Galeote V."/>
            <person name="Bigey F."/>
            <person name="Devillers H."/>
            <person name="Neuveglise C."/>
            <person name="Dequin S."/>
        </authorList>
    </citation>
    <scope>NUCLEOTIDE SEQUENCE [LARGE SCALE GENOMIC DNA]</scope>
    <source>
        <strain evidence="8">CLIB 213 / ATCC 58445 / CBS 680 / CCRC 21525 / NBRC 1098 / NCYC 1416 / NRRL Y-2227</strain>
    </source>
</reference>
<dbReference type="GO" id="GO:0005739">
    <property type="term" value="C:mitochondrion"/>
    <property type="evidence" value="ECO:0007669"/>
    <property type="project" value="UniProtKB-SubCell"/>
</dbReference>
<keyword evidence="6" id="KW-0732">Signal</keyword>
<dbReference type="OrthoDB" id="76305at2759"/>
<feature type="compositionally biased region" description="Basic and acidic residues" evidence="5">
    <location>
        <begin position="68"/>
        <end position="81"/>
    </location>
</feature>
<proteinExistence type="inferred from homology"/>
<evidence type="ECO:0000256" key="5">
    <source>
        <dbReference type="SAM" id="MobiDB-lite"/>
    </source>
</evidence>
<protein>
    <submittedName>
        <fullName evidence="7">ZYBA0S04-03356g1_1</fullName>
    </submittedName>
</protein>
<dbReference type="AlphaFoldDB" id="A0A8J2X7V2"/>
<evidence type="ECO:0000256" key="2">
    <source>
        <dbReference type="ARBA" id="ARBA00008197"/>
    </source>
</evidence>
<feature type="region of interest" description="Disordered" evidence="5">
    <location>
        <begin position="49"/>
        <end position="104"/>
    </location>
</feature>
<name>A0A8J2X7V2_ZYGB2</name>
<gene>
    <name evidence="7" type="ORF">BN860_03356g</name>
</gene>
<dbReference type="EMBL" id="HG316457">
    <property type="protein sequence ID" value="CDF89399.1"/>
    <property type="molecule type" value="Genomic_DNA"/>
</dbReference>
<dbReference type="Proteomes" id="UP000019375">
    <property type="component" value="Unassembled WGS sequence"/>
</dbReference>
<evidence type="ECO:0000256" key="6">
    <source>
        <dbReference type="SAM" id="SignalP"/>
    </source>
</evidence>
<evidence type="ECO:0000256" key="1">
    <source>
        <dbReference type="ARBA" id="ARBA00004173"/>
    </source>
</evidence>
<keyword evidence="3" id="KW-0809">Transit peptide</keyword>
<dbReference type="Pfam" id="PF15786">
    <property type="entry name" value="PET117"/>
    <property type="match status" value="1"/>
</dbReference>
<evidence type="ECO:0000256" key="4">
    <source>
        <dbReference type="ARBA" id="ARBA00023128"/>
    </source>
</evidence>
<feature type="chain" id="PRO_5035170870" evidence="6">
    <location>
        <begin position="23"/>
        <end position="104"/>
    </location>
</feature>
<evidence type="ECO:0000256" key="3">
    <source>
        <dbReference type="ARBA" id="ARBA00022946"/>
    </source>
</evidence>
<dbReference type="PANTHER" id="PTHR28163">
    <property type="entry name" value="PROTEIN PET117 HOMOLOG, MITOCHONDRIAL"/>
    <property type="match status" value="1"/>
</dbReference>
<dbReference type="GO" id="GO:0033617">
    <property type="term" value="P:mitochondrial respiratory chain complex IV assembly"/>
    <property type="evidence" value="ECO:0007669"/>
    <property type="project" value="TreeGrafter"/>
</dbReference>
<dbReference type="InterPro" id="IPR031568">
    <property type="entry name" value="Pet117"/>
</dbReference>
<feature type="compositionally biased region" description="Basic and acidic residues" evidence="5">
    <location>
        <begin position="90"/>
        <end position="104"/>
    </location>
</feature>
<feature type="signal peptide" evidence="6">
    <location>
        <begin position="1"/>
        <end position="22"/>
    </location>
</feature>
<sequence>MSRASKITFALSCVLTATTVIGVHIVQGMERETLHQGPIKDARRIAAKQELKQQEENSKSRKRIFNQTEHEQQLELRKKYESMQPLSGKIHAEDSDDRGHDKPQ</sequence>